<evidence type="ECO:0000256" key="2">
    <source>
        <dbReference type="ARBA" id="ARBA00004733"/>
    </source>
</evidence>
<keyword evidence="7 11" id="KW-0663">Pyridoxal phosphate</keyword>
<dbReference type="NCBIfam" id="TIGR00263">
    <property type="entry name" value="trpB"/>
    <property type="match status" value="1"/>
</dbReference>
<dbReference type="Proteomes" id="UP000183120">
    <property type="component" value="Unassembled WGS sequence"/>
</dbReference>
<keyword evidence="5 11" id="KW-0028">Amino-acid biosynthesis</keyword>
<dbReference type="Gene3D" id="3.40.50.1100">
    <property type="match status" value="2"/>
</dbReference>
<dbReference type="STRING" id="1805209.AUJ73_00400"/>
<dbReference type="PIRSF" id="PIRSF001413">
    <property type="entry name" value="Trp_syn_beta"/>
    <property type="match status" value="1"/>
</dbReference>
<comment type="similarity">
    <text evidence="3 11">Belongs to the TrpB family.</text>
</comment>
<dbReference type="PANTHER" id="PTHR48077">
    <property type="entry name" value="TRYPTOPHAN SYNTHASE-RELATED"/>
    <property type="match status" value="1"/>
</dbReference>
<comment type="cofactor">
    <cofactor evidence="1 11">
        <name>pyridoxal 5'-phosphate</name>
        <dbReference type="ChEBI" id="CHEBI:597326"/>
    </cofactor>
</comment>
<feature type="modified residue" description="N6-(pyridoxal phosphate)lysine" evidence="11">
    <location>
        <position position="85"/>
    </location>
</feature>
<organism evidence="13 14">
    <name type="scientific">Candidatus Gottesmanbacteria bacterium CG1_02_37_22</name>
    <dbReference type="NCBI Taxonomy" id="1805209"/>
    <lineage>
        <taxon>Bacteria</taxon>
        <taxon>Candidatus Gottesmaniibacteriota</taxon>
    </lineage>
</organism>
<dbReference type="GO" id="GO:0004834">
    <property type="term" value="F:tryptophan synthase activity"/>
    <property type="evidence" value="ECO:0007669"/>
    <property type="project" value="UniProtKB-UniRule"/>
</dbReference>
<dbReference type="AlphaFoldDB" id="A0A1J4TWG2"/>
<name>A0A1J4TWG2_9BACT</name>
<evidence type="ECO:0000259" key="12">
    <source>
        <dbReference type="Pfam" id="PF00291"/>
    </source>
</evidence>
<evidence type="ECO:0000313" key="13">
    <source>
        <dbReference type="EMBL" id="OIO15537.1"/>
    </source>
</evidence>
<accession>A0A1J4TWG2</accession>
<comment type="pathway">
    <text evidence="2 11">Amino-acid biosynthesis; L-tryptophan biosynthesis; L-tryptophan from chorismate: step 5/5.</text>
</comment>
<evidence type="ECO:0000313" key="14">
    <source>
        <dbReference type="Proteomes" id="UP000183120"/>
    </source>
</evidence>
<dbReference type="GO" id="GO:0005737">
    <property type="term" value="C:cytoplasm"/>
    <property type="evidence" value="ECO:0007669"/>
    <property type="project" value="TreeGrafter"/>
</dbReference>
<dbReference type="EC" id="4.2.1.20" evidence="11"/>
<evidence type="ECO:0000256" key="9">
    <source>
        <dbReference type="ARBA" id="ARBA00023239"/>
    </source>
</evidence>
<evidence type="ECO:0000256" key="1">
    <source>
        <dbReference type="ARBA" id="ARBA00001933"/>
    </source>
</evidence>
<feature type="domain" description="Tryptophan synthase beta chain-like PALP" evidence="12">
    <location>
        <begin position="51"/>
        <end position="367"/>
    </location>
</feature>
<keyword evidence="8 11" id="KW-0057">Aromatic amino acid biosynthesis</keyword>
<dbReference type="UniPathway" id="UPA00035">
    <property type="reaction ID" value="UER00044"/>
</dbReference>
<sequence>MNNPCYFGEFGGQFVPEFLYPALKELEGIFEEVKKDTVFQREFHRLLDDYAGRPTPLYYAKRTSEFIGCKVYFKREDLLNGGSHKINNALGQILMAKLMGKKRIVTETAAGMHGVAATMAASVAGLTCDVFMGIKDIERQKLNAEKIKILGGNVIPVARGNGILKDAVSEAMVAWIRDLPNTHYLIGSAIGPYPFPAIVAYFQKIIGVEARVQILDKEGKLPKVVIACGSGGSNALGIFQAFLSETDVELTFVEGKEAAGFKNGSKGIFQGAKNYVLQDEFGMDKKTTSRAAGLNYPARGPQLSYLVESGRVKTFAASNNEVLNAFKMMGKLEGLLPALETCHAIVELFKRKGKYKPDDVVILNFSGRGDKDL</sequence>
<dbReference type="Pfam" id="PF00291">
    <property type="entry name" value="PALP"/>
    <property type="match status" value="1"/>
</dbReference>
<protein>
    <recommendedName>
        <fullName evidence="11">Tryptophan synthase beta chain</fullName>
        <ecNumber evidence="11">4.2.1.20</ecNumber>
    </recommendedName>
</protein>
<dbReference type="InterPro" id="IPR023026">
    <property type="entry name" value="Trp_synth_beta/beta-like"/>
</dbReference>
<proteinExistence type="inferred from homology"/>
<dbReference type="EMBL" id="MNUY01000007">
    <property type="protein sequence ID" value="OIO15537.1"/>
    <property type="molecule type" value="Genomic_DNA"/>
</dbReference>
<reference evidence="13 14" key="1">
    <citation type="journal article" date="2016" name="Environ. Microbiol.">
        <title>Genomic resolution of a cold subsurface aquifer community provides metabolic insights for novel microbes adapted to high CO concentrations.</title>
        <authorList>
            <person name="Probst A.J."/>
            <person name="Castelle C.J."/>
            <person name="Singh A."/>
            <person name="Brown C.T."/>
            <person name="Anantharaman K."/>
            <person name="Sharon I."/>
            <person name="Hug L.A."/>
            <person name="Burstein D."/>
            <person name="Emerson J.B."/>
            <person name="Thomas B.C."/>
            <person name="Banfield J.F."/>
        </authorList>
    </citation>
    <scope>NUCLEOTIDE SEQUENCE [LARGE SCALE GENOMIC DNA]</scope>
    <source>
        <strain evidence="13">CG1_02_37_22</strain>
    </source>
</reference>
<comment type="subunit">
    <text evidence="4 11">Tetramer of two alpha and two beta chains.</text>
</comment>
<dbReference type="InterPro" id="IPR001926">
    <property type="entry name" value="TrpB-like_PALP"/>
</dbReference>
<comment type="catalytic activity">
    <reaction evidence="10 11">
        <text>(1S,2R)-1-C-(indol-3-yl)glycerol 3-phosphate + L-serine = D-glyceraldehyde 3-phosphate + L-tryptophan + H2O</text>
        <dbReference type="Rhea" id="RHEA:10532"/>
        <dbReference type="ChEBI" id="CHEBI:15377"/>
        <dbReference type="ChEBI" id="CHEBI:33384"/>
        <dbReference type="ChEBI" id="CHEBI:57912"/>
        <dbReference type="ChEBI" id="CHEBI:58866"/>
        <dbReference type="ChEBI" id="CHEBI:59776"/>
        <dbReference type="EC" id="4.2.1.20"/>
    </reaction>
</comment>
<evidence type="ECO:0000256" key="3">
    <source>
        <dbReference type="ARBA" id="ARBA00009982"/>
    </source>
</evidence>
<evidence type="ECO:0000256" key="6">
    <source>
        <dbReference type="ARBA" id="ARBA00022822"/>
    </source>
</evidence>
<evidence type="ECO:0000256" key="8">
    <source>
        <dbReference type="ARBA" id="ARBA00023141"/>
    </source>
</evidence>
<dbReference type="HAMAP" id="MF_00133">
    <property type="entry name" value="Trp_synth_beta"/>
    <property type="match status" value="1"/>
</dbReference>
<dbReference type="InterPro" id="IPR006653">
    <property type="entry name" value="Trp_synth_b_CS"/>
</dbReference>
<evidence type="ECO:0000256" key="10">
    <source>
        <dbReference type="ARBA" id="ARBA00049047"/>
    </source>
</evidence>
<evidence type="ECO:0000256" key="7">
    <source>
        <dbReference type="ARBA" id="ARBA00022898"/>
    </source>
</evidence>
<keyword evidence="6 11" id="KW-0822">Tryptophan biosynthesis</keyword>
<dbReference type="PROSITE" id="PS00168">
    <property type="entry name" value="TRP_SYNTHASE_BETA"/>
    <property type="match status" value="1"/>
</dbReference>
<dbReference type="PANTHER" id="PTHR48077:SF3">
    <property type="entry name" value="TRYPTOPHAN SYNTHASE"/>
    <property type="match status" value="1"/>
</dbReference>
<evidence type="ECO:0000256" key="11">
    <source>
        <dbReference type="HAMAP-Rule" id="MF_00133"/>
    </source>
</evidence>
<dbReference type="InterPro" id="IPR036052">
    <property type="entry name" value="TrpB-like_PALP_sf"/>
</dbReference>
<keyword evidence="9 11" id="KW-0456">Lyase</keyword>
<comment type="caution">
    <text evidence="13">The sequence shown here is derived from an EMBL/GenBank/DDBJ whole genome shotgun (WGS) entry which is preliminary data.</text>
</comment>
<comment type="function">
    <text evidence="11">The beta subunit is responsible for the synthesis of L-tryptophan from indole and L-serine.</text>
</comment>
<gene>
    <name evidence="11" type="primary">trpB</name>
    <name evidence="13" type="ORF">AUJ73_00400</name>
</gene>
<evidence type="ECO:0000256" key="5">
    <source>
        <dbReference type="ARBA" id="ARBA00022605"/>
    </source>
</evidence>
<dbReference type="InterPro" id="IPR006654">
    <property type="entry name" value="Trp_synth_beta"/>
</dbReference>
<dbReference type="SUPFAM" id="SSF53686">
    <property type="entry name" value="Tryptophan synthase beta subunit-like PLP-dependent enzymes"/>
    <property type="match status" value="1"/>
</dbReference>
<evidence type="ECO:0000256" key="4">
    <source>
        <dbReference type="ARBA" id="ARBA00011270"/>
    </source>
</evidence>